<dbReference type="GO" id="GO:0005737">
    <property type="term" value="C:cytoplasm"/>
    <property type="evidence" value="ECO:0007669"/>
    <property type="project" value="UniProtKB-SubCell"/>
</dbReference>
<name>A0A1I6I302_9GAMM</name>
<dbReference type="CDD" id="cd04301">
    <property type="entry name" value="NAT_SF"/>
    <property type="match status" value="1"/>
</dbReference>
<protein>
    <recommendedName>
        <fullName evidence="5">[Ribosomal protein bS18]-alanine N-acetyltransferase</fullName>
        <ecNumber evidence="5">2.3.1.266</ecNumber>
    </recommendedName>
</protein>
<evidence type="ECO:0000313" key="8">
    <source>
        <dbReference type="Proteomes" id="UP000199424"/>
    </source>
</evidence>
<comment type="catalytic activity">
    <reaction evidence="5">
        <text>N-terminal L-alanyl-[ribosomal protein bS18] + acetyl-CoA = N-terminal N(alpha)-acetyl-L-alanyl-[ribosomal protein bS18] + CoA + H(+)</text>
        <dbReference type="Rhea" id="RHEA:43756"/>
        <dbReference type="Rhea" id="RHEA-COMP:10676"/>
        <dbReference type="Rhea" id="RHEA-COMP:10677"/>
        <dbReference type="ChEBI" id="CHEBI:15378"/>
        <dbReference type="ChEBI" id="CHEBI:57287"/>
        <dbReference type="ChEBI" id="CHEBI:57288"/>
        <dbReference type="ChEBI" id="CHEBI:64718"/>
        <dbReference type="ChEBI" id="CHEBI:83683"/>
        <dbReference type="EC" id="2.3.1.266"/>
    </reaction>
</comment>
<reference evidence="8" key="1">
    <citation type="submission" date="2016-10" db="EMBL/GenBank/DDBJ databases">
        <authorList>
            <person name="Varghese N."/>
            <person name="Submissions S."/>
        </authorList>
    </citation>
    <scope>NUCLEOTIDE SEQUENCE [LARGE SCALE GENOMIC DNA]</scope>
    <source>
        <strain evidence="8">CGMCC 1.7285</strain>
    </source>
</reference>
<dbReference type="GO" id="GO:0008999">
    <property type="term" value="F:protein-N-terminal-alanine acetyltransferase activity"/>
    <property type="evidence" value="ECO:0007669"/>
    <property type="project" value="UniProtKB-EC"/>
</dbReference>
<dbReference type="PANTHER" id="PTHR43420">
    <property type="entry name" value="ACETYLTRANSFERASE"/>
    <property type="match status" value="1"/>
</dbReference>
<sequence>MKPISISELFTWDPQLIEIEKSANQLPWSVENLRSCFAEGYQNFVAYDEVNHELLGFILIHQPIADEWTIMNVVVAAQSQRQGVGQQLVQHVCHLAQLNNADLFLEVRASNQPAIALYEKLGFNTLGKRKGYYPTASGDREDAIIMKKSQIKTG</sequence>
<dbReference type="Gene3D" id="3.40.630.30">
    <property type="match status" value="1"/>
</dbReference>
<dbReference type="InterPro" id="IPR006464">
    <property type="entry name" value="AcTrfase_RimI/Ard1"/>
</dbReference>
<comment type="function">
    <text evidence="5">Acetylates the N-terminal alanine of ribosomal protein bS18.</text>
</comment>
<dbReference type="SUPFAM" id="SSF55729">
    <property type="entry name" value="Acyl-CoA N-acyltransferases (Nat)"/>
    <property type="match status" value="1"/>
</dbReference>
<proteinExistence type="inferred from homology"/>
<comment type="similarity">
    <text evidence="1 5">Belongs to the acetyltransferase family. RimI subfamily.</text>
</comment>
<dbReference type="NCBIfam" id="TIGR01575">
    <property type="entry name" value="rimI"/>
    <property type="match status" value="1"/>
</dbReference>
<evidence type="ECO:0000256" key="3">
    <source>
        <dbReference type="ARBA" id="ARBA00022679"/>
    </source>
</evidence>
<keyword evidence="2 5" id="KW-0963">Cytoplasm</keyword>
<dbReference type="Pfam" id="PF00583">
    <property type="entry name" value="Acetyltransf_1"/>
    <property type="match status" value="1"/>
</dbReference>
<evidence type="ECO:0000256" key="5">
    <source>
        <dbReference type="RuleBase" id="RU363094"/>
    </source>
</evidence>
<dbReference type="PANTHER" id="PTHR43420:SF44">
    <property type="entry name" value="ACETYLTRANSFERASE YPEA"/>
    <property type="match status" value="1"/>
</dbReference>
<keyword evidence="3 7" id="KW-0808">Transferase</keyword>
<evidence type="ECO:0000256" key="4">
    <source>
        <dbReference type="ARBA" id="ARBA00023315"/>
    </source>
</evidence>
<feature type="domain" description="N-acetyltransferase" evidence="6">
    <location>
        <begin position="4"/>
        <end position="151"/>
    </location>
</feature>
<dbReference type="InterPro" id="IPR050680">
    <property type="entry name" value="YpeA/RimI_acetyltransf"/>
</dbReference>
<dbReference type="PROSITE" id="PS51186">
    <property type="entry name" value="GNAT"/>
    <property type="match status" value="1"/>
</dbReference>
<keyword evidence="8" id="KW-1185">Reference proteome</keyword>
<dbReference type="EC" id="2.3.1.266" evidence="5"/>
<comment type="subcellular location">
    <subcellularLocation>
        <location evidence="5">Cytoplasm</location>
    </subcellularLocation>
</comment>
<dbReference type="AlphaFoldDB" id="A0A1I6I302"/>
<organism evidence="7 8">
    <name type="scientific">Pseudidiomarina maritima</name>
    <dbReference type="NCBI Taxonomy" id="519453"/>
    <lineage>
        <taxon>Bacteria</taxon>
        <taxon>Pseudomonadati</taxon>
        <taxon>Pseudomonadota</taxon>
        <taxon>Gammaproteobacteria</taxon>
        <taxon>Alteromonadales</taxon>
        <taxon>Idiomarinaceae</taxon>
        <taxon>Pseudidiomarina</taxon>
    </lineage>
</organism>
<gene>
    <name evidence="7" type="ORF">SAMN04488070_2330</name>
</gene>
<evidence type="ECO:0000256" key="1">
    <source>
        <dbReference type="ARBA" id="ARBA00005395"/>
    </source>
</evidence>
<dbReference type="InterPro" id="IPR000182">
    <property type="entry name" value="GNAT_dom"/>
</dbReference>
<evidence type="ECO:0000259" key="6">
    <source>
        <dbReference type="PROSITE" id="PS51186"/>
    </source>
</evidence>
<dbReference type="InterPro" id="IPR016181">
    <property type="entry name" value="Acyl_CoA_acyltransferase"/>
</dbReference>
<accession>A0A1I6I302</accession>
<evidence type="ECO:0000313" key="7">
    <source>
        <dbReference type="EMBL" id="SFR61008.1"/>
    </source>
</evidence>
<keyword evidence="4" id="KW-0012">Acyltransferase</keyword>
<dbReference type="Proteomes" id="UP000199424">
    <property type="component" value="Unassembled WGS sequence"/>
</dbReference>
<dbReference type="EMBL" id="FOYU01000005">
    <property type="protein sequence ID" value="SFR61008.1"/>
    <property type="molecule type" value="Genomic_DNA"/>
</dbReference>
<evidence type="ECO:0000256" key="2">
    <source>
        <dbReference type="ARBA" id="ARBA00022490"/>
    </source>
</evidence>